<proteinExistence type="predicted"/>
<evidence type="ECO:0000256" key="1">
    <source>
        <dbReference type="SAM" id="MobiDB-lite"/>
    </source>
</evidence>
<feature type="region of interest" description="Disordered" evidence="1">
    <location>
        <begin position="220"/>
        <end position="241"/>
    </location>
</feature>
<dbReference type="AlphaFoldDB" id="A0A554NCM1"/>
<name>A0A554NCM1_9EURY</name>
<reference evidence="3 4" key="1">
    <citation type="submission" date="2018-06" db="EMBL/GenBank/DDBJ databases">
        <title>Natronomonas sp. F16-60 a new haloarchaeon isolated from a solar saltern of Isla Cristina, Huelva, Spain.</title>
        <authorList>
            <person name="Duran-Viseras A."/>
            <person name="Sanchez-Porro C."/>
            <person name="Ventosa A."/>
        </authorList>
    </citation>
    <scope>NUCLEOTIDE SEQUENCE [LARGE SCALE GENOMIC DNA]</scope>
    <source>
        <strain evidence="3 4">F16-60</strain>
    </source>
</reference>
<keyword evidence="4" id="KW-1185">Reference proteome</keyword>
<feature type="region of interest" description="Disordered" evidence="1">
    <location>
        <begin position="36"/>
        <end position="66"/>
    </location>
</feature>
<sequence>MPSSESHRSTDRWARRALPVLLLVTIVLAAAGPPAAAAPASPVVGGDTASTTGAATPHGPSGNLTTLAGDTVRYDEFDSVAAVDRAHARGSLETAGNVRTGDLLVVTLESERLGAAYAETNGSDRTDRLVRALNETNASLDVLGPTPPSCEQLRIDVRESRSRTLVNASSGSVRLLLDRGGLAAEGGCDGTVNNGDYEVRADLPTANGTRSESTFFRLDASEPDDSPRIGEIETRRGPPSLADDLRSAAAVRRAAAADRLTGAVRVVDGEVAVLTIRSEQLANAYENASGETPTERLQRAVNATGGRFTLASRSREGVVGEDTDRDGGILLSGPGVRTLPATANDTVHVVIETDAARVGEGDDTVALSATVRRNFEPVLVLPGGSPERYEGQLVLRGPSADLRVRNESADRQRDLAVVGTEGRFVVQGSTVLAPGSRLLLRVRAGDRTLATRTVRVEAGGRRGDGEFDATFDVGPRSAGDELSVEASRDGTVAGRVPVIVGEPATLRNVTARRVGSAPEGSEVRFAATARYPAPGYVVVRSPFLEDGFKPVPVPAGERVRVNGTVVRSDEDPAQRRVRLIAVYDSNRNGEFDGPGVEGRTDRPFPATGGGILAREAELPPPSSTPTVTAPPPGTTVAVTASGAPGFGALAALAGVLLLVIALVRRGRSW</sequence>
<organism evidence="3 4">
    <name type="scientific">Haloglomus irregulare</name>
    <dbReference type="NCBI Taxonomy" id="2234134"/>
    <lineage>
        <taxon>Archaea</taxon>
        <taxon>Methanobacteriati</taxon>
        <taxon>Methanobacteriota</taxon>
        <taxon>Stenosarchaea group</taxon>
        <taxon>Halobacteria</taxon>
        <taxon>Halobacteriales</taxon>
        <taxon>Natronomonadaceae</taxon>
        <taxon>Haloglomus</taxon>
    </lineage>
</organism>
<dbReference type="EMBL" id="QMDX01000002">
    <property type="protein sequence ID" value="TSD15141.1"/>
    <property type="molecule type" value="Genomic_DNA"/>
</dbReference>
<keyword evidence="2" id="KW-0472">Membrane</keyword>
<feature type="transmembrane region" description="Helical" evidence="2">
    <location>
        <begin position="645"/>
        <end position="663"/>
    </location>
</feature>
<accession>A0A554NCM1</accession>
<evidence type="ECO:0000256" key="2">
    <source>
        <dbReference type="SAM" id="Phobius"/>
    </source>
</evidence>
<comment type="caution">
    <text evidence="3">The sequence shown here is derived from an EMBL/GenBank/DDBJ whole genome shotgun (WGS) entry which is preliminary data.</text>
</comment>
<gene>
    <name evidence="3" type="ORF">DP107_04615</name>
</gene>
<dbReference type="RefSeq" id="WP_144260981.1">
    <property type="nucleotide sequence ID" value="NZ_QMDX01000002.1"/>
</dbReference>
<evidence type="ECO:0008006" key="5">
    <source>
        <dbReference type="Google" id="ProtNLM"/>
    </source>
</evidence>
<feature type="compositionally biased region" description="Basic and acidic residues" evidence="1">
    <location>
        <begin position="225"/>
        <end position="236"/>
    </location>
</feature>
<dbReference type="Proteomes" id="UP000319894">
    <property type="component" value="Unassembled WGS sequence"/>
</dbReference>
<keyword evidence="2" id="KW-0812">Transmembrane</keyword>
<evidence type="ECO:0000313" key="4">
    <source>
        <dbReference type="Proteomes" id="UP000319894"/>
    </source>
</evidence>
<feature type="compositionally biased region" description="Low complexity" evidence="1">
    <location>
        <begin position="36"/>
        <end position="56"/>
    </location>
</feature>
<evidence type="ECO:0000313" key="3">
    <source>
        <dbReference type="EMBL" id="TSD15141.1"/>
    </source>
</evidence>
<dbReference type="InParanoid" id="A0A554NCM1"/>
<keyword evidence="2" id="KW-1133">Transmembrane helix</keyword>
<protein>
    <recommendedName>
        <fullName evidence="5">PGF-CTERM protein</fullName>
    </recommendedName>
</protein>